<name>A0AA85BTQ5_9TREM</name>
<evidence type="ECO:0000313" key="2">
    <source>
        <dbReference type="WBParaSite" id="SMTH1_76060.3"/>
    </source>
</evidence>
<accession>A0AA85BTQ5</accession>
<dbReference type="PANTHER" id="PTHR21838">
    <property type="entry name" value="COILED-COIL DOMAIN-CONTAINING PROTEIN 137"/>
    <property type="match status" value="1"/>
</dbReference>
<dbReference type="WBParaSite" id="SMTH1_76060.3">
    <property type="protein sequence ID" value="SMTH1_76060.3"/>
    <property type="gene ID" value="SMTH1_76060"/>
</dbReference>
<dbReference type="GO" id="GO:0005634">
    <property type="term" value="C:nucleus"/>
    <property type="evidence" value="ECO:0007669"/>
    <property type="project" value="TreeGrafter"/>
</dbReference>
<dbReference type="InterPro" id="IPR026680">
    <property type="entry name" value="CCDC137"/>
</dbReference>
<dbReference type="Proteomes" id="UP000050791">
    <property type="component" value="Unassembled WGS sequence"/>
</dbReference>
<proteinExistence type="predicted"/>
<evidence type="ECO:0000313" key="1">
    <source>
        <dbReference type="Proteomes" id="UP000050791"/>
    </source>
</evidence>
<reference evidence="2" key="1">
    <citation type="submission" date="2023-11" db="UniProtKB">
        <authorList>
            <consortium name="WormBaseParasite"/>
        </authorList>
    </citation>
    <scope>IDENTIFICATION</scope>
</reference>
<dbReference type="AlphaFoldDB" id="A0AA85BTQ5"/>
<protein>
    <submittedName>
        <fullName evidence="2">Uncharacterized protein</fullName>
    </submittedName>
</protein>
<dbReference type="PANTHER" id="PTHR21838:SF2">
    <property type="entry name" value="COILED-COIL DOMAIN-CONTAINING PROTEIN 137"/>
    <property type="match status" value="1"/>
</dbReference>
<sequence>MLLMKDGKWKTLFDPAVGDTKGMKKKDDPVPVLKQGKHESDAHYLGRLHKEVEDELNKVEFSKKQRTELIPITEVKQSKKKRKAIKRLNEKRKEKRLRTIEKRLTGFEHLQDKVKFNEVVMAPPLQLTKPKMVFKKKLDQIHSLDKLLTT</sequence>
<organism evidence="1 2">
    <name type="scientific">Schistosoma mattheei</name>
    <dbReference type="NCBI Taxonomy" id="31246"/>
    <lineage>
        <taxon>Eukaryota</taxon>
        <taxon>Metazoa</taxon>
        <taxon>Spiralia</taxon>
        <taxon>Lophotrochozoa</taxon>
        <taxon>Platyhelminthes</taxon>
        <taxon>Trematoda</taxon>
        <taxon>Digenea</taxon>
        <taxon>Strigeidida</taxon>
        <taxon>Schistosomatoidea</taxon>
        <taxon>Schistosomatidae</taxon>
        <taxon>Schistosoma</taxon>
    </lineage>
</organism>